<gene>
    <name evidence="1" type="ORF">LCGC14_1031840</name>
</gene>
<name>A0A0F9MYW0_9ZZZZ</name>
<reference evidence="1" key="1">
    <citation type="journal article" date="2015" name="Nature">
        <title>Complex archaea that bridge the gap between prokaryotes and eukaryotes.</title>
        <authorList>
            <person name="Spang A."/>
            <person name="Saw J.H."/>
            <person name="Jorgensen S.L."/>
            <person name="Zaremba-Niedzwiedzka K."/>
            <person name="Martijn J."/>
            <person name="Lind A.E."/>
            <person name="van Eijk R."/>
            <person name="Schleper C."/>
            <person name="Guy L."/>
            <person name="Ettema T.J."/>
        </authorList>
    </citation>
    <scope>NUCLEOTIDE SEQUENCE</scope>
</reference>
<comment type="caution">
    <text evidence="1">The sequence shown here is derived from an EMBL/GenBank/DDBJ whole genome shotgun (WGS) entry which is preliminary data.</text>
</comment>
<accession>A0A0F9MYW0</accession>
<dbReference type="AlphaFoldDB" id="A0A0F9MYW0"/>
<sequence>MTMTDKEKWNKFLGEYLKQAEYNIHVNSISIDPDDTQGNVKGDTWSGFEVFFNDDESFKHIFMIGD</sequence>
<organism evidence="1">
    <name type="scientific">marine sediment metagenome</name>
    <dbReference type="NCBI Taxonomy" id="412755"/>
    <lineage>
        <taxon>unclassified sequences</taxon>
        <taxon>metagenomes</taxon>
        <taxon>ecological metagenomes</taxon>
    </lineage>
</organism>
<proteinExistence type="predicted"/>
<evidence type="ECO:0000313" key="1">
    <source>
        <dbReference type="EMBL" id="KKN10904.1"/>
    </source>
</evidence>
<dbReference type="EMBL" id="LAZR01004193">
    <property type="protein sequence ID" value="KKN10904.1"/>
    <property type="molecule type" value="Genomic_DNA"/>
</dbReference>
<protein>
    <submittedName>
        <fullName evidence="1">Uncharacterized protein</fullName>
    </submittedName>
</protein>